<dbReference type="AlphaFoldDB" id="A0A9J5Z188"/>
<comment type="caution">
    <text evidence="1">The sequence shown here is derived from an EMBL/GenBank/DDBJ whole genome shotgun (WGS) entry which is preliminary data.</text>
</comment>
<sequence>MKKMLCKDNFKGIGFLSFHDSPWKNYSEKIYGSFDVVSSGAMIVRYMLRVVGGMIFKLLMR</sequence>
<name>A0A9J5Z188_SOLCO</name>
<accession>A0A9J5Z188</accession>
<proteinExistence type="predicted"/>
<reference evidence="1 2" key="1">
    <citation type="submission" date="2020-09" db="EMBL/GenBank/DDBJ databases">
        <title>De no assembly of potato wild relative species, Solanum commersonii.</title>
        <authorList>
            <person name="Cho K."/>
        </authorList>
    </citation>
    <scope>NUCLEOTIDE SEQUENCE [LARGE SCALE GENOMIC DNA]</scope>
    <source>
        <strain evidence="1">LZ3.2</strain>
        <tissue evidence="1">Leaf</tissue>
    </source>
</reference>
<gene>
    <name evidence="1" type="ORF">H5410_028149</name>
</gene>
<protein>
    <submittedName>
        <fullName evidence="1">Uncharacterized protein</fullName>
    </submittedName>
</protein>
<dbReference type="Proteomes" id="UP000824120">
    <property type="component" value="Chromosome 5"/>
</dbReference>
<organism evidence="1 2">
    <name type="scientific">Solanum commersonii</name>
    <name type="common">Commerson's wild potato</name>
    <name type="synonym">Commerson's nightshade</name>
    <dbReference type="NCBI Taxonomy" id="4109"/>
    <lineage>
        <taxon>Eukaryota</taxon>
        <taxon>Viridiplantae</taxon>
        <taxon>Streptophyta</taxon>
        <taxon>Embryophyta</taxon>
        <taxon>Tracheophyta</taxon>
        <taxon>Spermatophyta</taxon>
        <taxon>Magnoliopsida</taxon>
        <taxon>eudicotyledons</taxon>
        <taxon>Gunneridae</taxon>
        <taxon>Pentapetalae</taxon>
        <taxon>asterids</taxon>
        <taxon>lamiids</taxon>
        <taxon>Solanales</taxon>
        <taxon>Solanaceae</taxon>
        <taxon>Solanoideae</taxon>
        <taxon>Solaneae</taxon>
        <taxon>Solanum</taxon>
    </lineage>
</organism>
<dbReference type="EMBL" id="JACXVP010000005">
    <property type="protein sequence ID" value="KAG5606657.1"/>
    <property type="molecule type" value="Genomic_DNA"/>
</dbReference>
<evidence type="ECO:0000313" key="2">
    <source>
        <dbReference type="Proteomes" id="UP000824120"/>
    </source>
</evidence>
<evidence type="ECO:0000313" key="1">
    <source>
        <dbReference type="EMBL" id="KAG5606657.1"/>
    </source>
</evidence>
<keyword evidence="2" id="KW-1185">Reference proteome</keyword>